<reference evidence="12" key="1">
    <citation type="submission" date="2022-10" db="EMBL/GenBank/DDBJ databases">
        <title>The WGS of Solirubrobacter phytolaccae KCTC 29190.</title>
        <authorList>
            <person name="Jiang Z."/>
        </authorList>
    </citation>
    <scope>NUCLEOTIDE SEQUENCE</scope>
    <source>
        <strain evidence="12">KCTC 29190</strain>
    </source>
</reference>
<accession>A0A9X3NCZ9</accession>
<evidence type="ECO:0000313" key="12">
    <source>
        <dbReference type="EMBL" id="MDA0182640.1"/>
    </source>
</evidence>
<proteinExistence type="inferred from homology"/>
<evidence type="ECO:0000313" key="13">
    <source>
        <dbReference type="Proteomes" id="UP001147653"/>
    </source>
</evidence>
<keyword evidence="9" id="KW-0460">Magnesium</keyword>
<dbReference type="GO" id="GO:0005524">
    <property type="term" value="F:ATP binding"/>
    <property type="evidence" value="ECO:0007669"/>
    <property type="project" value="UniProtKB-KW"/>
</dbReference>
<dbReference type="PANTHER" id="PTHR33540">
    <property type="entry name" value="TRNA THREONYLCARBAMOYLADENOSINE BIOSYNTHESIS PROTEIN TSAE"/>
    <property type="match status" value="1"/>
</dbReference>
<evidence type="ECO:0000256" key="4">
    <source>
        <dbReference type="ARBA" id="ARBA00022490"/>
    </source>
</evidence>
<evidence type="ECO:0000256" key="9">
    <source>
        <dbReference type="ARBA" id="ARBA00022842"/>
    </source>
</evidence>
<evidence type="ECO:0000256" key="3">
    <source>
        <dbReference type="ARBA" id="ARBA00019010"/>
    </source>
</evidence>
<comment type="function">
    <text evidence="10">Required for the formation of a threonylcarbamoyl group on adenosine at position 37 (t(6)A37) in tRNAs that read codons beginning with adenine. Is involved in the transfer of the threonylcarbamoyl moiety of threonylcarbamoyl-AMP (TC-AMP) to the N6 group of A37, together with TsaD and TsaB. TsaE seems to play an indirect role in the t(6)A biosynthesis pathway, possibly in regulating the core enzymatic function of TsaD.</text>
</comment>
<dbReference type="Pfam" id="PF02367">
    <property type="entry name" value="TsaE"/>
    <property type="match status" value="1"/>
</dbReference>
<dbReference type="NCBIfam" id="TIGR00150">
    <property type="entry name" value="T6A_YjeE"/>
    <property type="match status" value="1"/>
</dbReference>
<comment type="subcellular location">
    <subcellularLocation>
        <location evidence="1">Cytoplasm</location>
    </subcellularLocation>
</comment>
<evidence type="ECO:0000256" key="7">
    <source>
        <dbReference type="ARBA" id="ARBA00022741"/>
    </source>
</evidence>
<evidence type="ECO:0000256" key="1">
    <source>
        <dbReference type="ARBA" id="ARBA00004496"/>
    </source>
</evidence>
<organism evidence="12 13">
    <name type="scientific">Solirubrobacter phytolaccae</name>
    <dbReference type="NCBI Taxonomy" id="1404360"/>
    <lineage>
        <taxon>Bacteria</taxon>
        <taxon>Bacillati</taxon>
        <taxon>Actinomycetota</taxon>
        <taxon>Thermoleophilia</taxon>
        <taxon>Solirubrobacterales</taxon>
        <taxon>Solirubrobacteraceae</taxon>
        <taxon>Solirubrobacter</taxon>
    </lineage>
</organism>
<dbReference type="PANTHER" id="PTHR33540:SF2">
    <property type="entry name" value="TRNA THREONYLCARBAMOYLADENOSINE BIOSYNTHESIS PROTEIN TSAE"/>
    <property type="match status" value="1"/>
</dbReference>
<evidence type="ECO:0000256" key="11">
    <source>
        <dbReference type="ARBA" id="ARBA00032441"/>
    </source>
</evidence>
<evidence type="ECO:0000256" key="2">
    <source>
        <dbReference type="ARBA" id="ARBA00007599"/>
    </source>
</evidence>
<keyword evidence="8" id="KW-0067">ATP-binding</keyword>
<protein>
    <recommendedName>
        <fullName evidence="3">tRNA threonylcarbamoyladenosine biosynthesis protein TsaE</fullName>
    </recommendedName>
    <alternativeName>
        <fullName evidence="11">t(6)A37 threonylcarbamoyladenosine biosynthesis protein TsaE</fullName>
    </alternativeName>
</protein>
<evidence type="ECO:0000256" key="8">
    <source>
        <dbReference type="ARBA" id="ARBA00022840"/>
    </source>
</evidence>
<dbReference type="InterPro" id="IPR003442">
    <property type="entry name" value="T6A_TsaE"/>
</dbReference>
<evidence type="ECO:0000256" key="6">
    <source>
        <dbReference type="ARBA" id="ARBA00022723"/>
    </source>
</evidence>
<comment type="similarity">
    <text evidence="2">Belongs to the TsaE family.</text>
</comment>
<comment type="caution">
    <text evidence="12">The sequence shown here is derived from an EMBL/GenBank/DDBJ whole genome shotgun (WGS) entry which is preliminary data.</text>
</comment>
<keyword evidence="13" id="KW-1185">Reference proteome</keyword>
<dbReference type="EMBL" id="JAPDDP010000039">
    <property type="protein sequence ID" value="MDA0182640.1"/>
    <property type="molecule type" value="Genomic_DNA"/>
</dbReference>
<sequence length="141" mass="14983">MNRTELTAGPEATEQAGAELARTLAPGDIVLVSGELGAGKTTFVRGALRSLGVEGPITSPTFVVGHQHEGTHGPLSHLDLYRLAGMAGEDPGLLDPFFADDAIVFVEWPEQATDAFPPERVKHHVRLAHAGGDQRRIEVDA</sequence>
<dbReference type="Proteomes" id="UP001147653">
    <property type="component" value="Unassembled WGS sequence"/>
</dbReference>
<gene>
    <name evidence="12" type="primary">tsaE</name>
    <name evidence="12" type="ORF">OJ997_20180</name>
</gene>
<keyword evidence="6" id="KW-0479">Metal-binding</keyword>
<keyword evidence="4" id="KW-0963">Cytoplasm</keyword>
<keyword evidence="7" id="KW-0547">Nucleotide-binding</keyword>
<dbReference type="AlphaFoldDB" id="A0A9X3NCZ9"/>
<dbReference type="RefSeq" id="WP_270027014.1">
    <property type="nucleotide sequence ID" value="NZ_JAPDDP010000039.1"/>
</dbReference>
<keyword evidence="5" id="KW-0819">tRNA processing</keyword>
<dbReference type="SUPFAM" id="SSF52540">
    <property type="entry name" value="P-loop containing nucleoside triphosphate hydrolases"/>
    <property type="match status" value="1"/>
</dbReference>
<name>A0A9X3NCZ9_9ACTN</name>
<evidence type="ECO:0000256" key="5">
    <source>
        <dbReference type="ARBA" id="ARBA00022694"/>
    </source>
</evidence>
<dbReference type="GO" id="GO:0046872">
    <property type="term" value="F:metal ion binding"/>
    <property type="evidence" value="ECO:0007669"/>
    <property type="project" value="UniProtKB-KW"/>
</dbReference>
<dbReference type="GO" id="GO:0002949">
    <property type="term" value="P:tRNA threonylcarbamoyladenosine modification"/>
    <property type="evidence" value="ECO:0007669"/>
    <property type="project" value="InterPro"/>
</dbReference>
<dbReference type="Gene3D" id="3.40.50.300">
    <property type="entry name" value="P-loop containing nucleotide triphosphate hydrolases"/>
    <property type="match status" value="1"/>
</dbReference>
<evidence type="ECO:0000256" key="10">
    <source>
        <dbReference type="ARBA" id="ARBA00024908"/>
    </source>
</evidence>
<dbReference type="InterPro" id="IPR027417">
    <property type="entry name" value="P-loop_NTPase"/>
</dbReference>
<dbReference type="GO" id="GO:0005737">
    <property type="term" value="C:cytoplasm"/>
    <property type="evidence" value="ECO:0007669"/>
    <property type="project" value="UniProtKB-SubCell"/>
</dbReference>